<comment type="similarity">
    <text evidence="1">Belongs to the eukaryotic ribosomal protein eS19 family.</text>
</comment>
<evidence type="ECO:0000256" key="2">
    <source>
        <dbReference type="ARBA" id="ARBA00022980"/>
    </source>
</evidence>
<keyword evidence="2 5" id="KW-0689">Ribosomal protein</keyword>
<keyword evidence="6" id="KW-1185">Reference proteome</keyword>
<reference evidence="6" key="1">
    <citation type="submission" date="2012-07" db="EMBL/GenBank/DDBJ databases">
        <title>Genome of the Chinese tree shrew, a rising model animal genetically related to primates.</title>
        <authorList>
            <person name="Zhang G."/>
            <person name="Fan Y."/>
            <person name="Yao Y."/>
            <person name="Huang Z."/>
        </authorList>
    </citation>
    <scope>NUCLEOTIDE SEQUENCE [LARGE SCALE GENOMIC DNA]</scope>
</reference>
<keyword evidence="3" id="KW-0687">Ribonucleoprotein</keyword>
<dbReference type="EMBL" id="KB320922">
    <property type="protein sequence ID" value="ELW56310.1"/>
    <property type="molecule type" value="Genomic_DNA"/>
</dbReference>
<feature type="compositionally biased region" description="Polar residues" evidence="4">
    <location>
        <begin position="85"/>
        <end position="96"/>
    </location>
</feature>
<dbReference type="SUPFAM" id="SSF46785">
    <property type="entry name" value="Winged helix' DNA-binding domain"/>
    <property type="match status" value="1"/>
</dbReference>
<protein>
    <submittedName>
        <fullName evidence="5">40S ribosomal protein S19</fullName>
    </submittedName>
</protein>
<dbReference type="STRING" id="246437.L9K0G1"/>
<dbReference type="PANTHER" id="PTHR11710:SF31">
    <property type="entry name" value="SMALL RIBOSOMAL SUBUNIT PROTEIN ES19"/>
    <property type="match status" value="1"/>
</dbReference>
<dbReference type="GO" id="GO:0022627">
    <property type="term" value="C:cytosolic small ribosomal subunit"/>
    <property type="evidence" value="ECO:0007669"/>
    <property type="project" value="TreeGrafter"/>
</dbReference>
<dbReference type="SMART" id="SM01413">
    <property type="entry name" value="Ribosomal_S19e"/>
    <property type="match status" value="1"/>
</dbReference>
<evidence type="ECO:0000256" key="3">
    <source>
        <dbReference type="ARBA" id="ARBA00023274"/>
    </source>
</evidence>
<accession>L9K0G1</accession>
<feature type="region of interest" description="Disordered" evidence="4">
    <location>
        <begin position="85"/>
        <end position="109"/>
    </location>
</feature>
<dbReference type="InterPro" id="IPR036390">
    <property type="entry name" value="WH_DNA-bd_sf"/>
</dbReference>
<dbReference type="FunFam" id="1.10.10.10:FF:000118">
    <property type="entry name" value="40S ribosomal protein S19"/>
    <property type="match status" value="1"/>
</dbReference>
<dbReference type="GO" id="GO:0006412">
    <property type="term" value="P:translation"/>
    <property type="evidence" value="ECO:0007669"/>
    <property type="project" value="InterPro"/>
</dbReference>
<proteinExistence type="inferred from homology"/>
<evidence type="ECO:0000313" key="5">
    <source>
        <dbReference type="EMBL" id="ELW56310.1"/>
    </source>
</evidence>
<dbReference type="AlphaFoldDB" id="L9K0G1"/>
<dbReference type="GO" id="GO:0003735">
    <property type="term" value="F:structural constituent of ribosome"/>
    <property type="evidence" value="ECO:0007669"/>
    <property type="project" value="InterPro"/>
</dbReference>
<organism evidence="5 6">
    <name type="scientific">Tupaia chinensis</name>
    <name type="common">Chinese tree shrew</name>
    <name type="synonym">Tupaia belangeri chinensis</name>
    <dbReference type="NCBI Taxonomy" id="246437"/>
    <lineage>
        <taxon>Eukaryota</taxon>
        <taxon>Metazoa</taxon>
        <taxon>Chordata</taxon>
        <taxon>Craniata</taxon>
        <taxon>Vertebrata</taxon>
        <taxon>Euteleostomi</taxon>
        <taxon>Mammalia</taxon>
        <taxon>Eutheria</taxon>
        <taxon>Euarchontoglires</taxon>
        <taxon>Scandentia</taxon>
        <taxon>Tupaiidae</taxon>
        <taxon>Tupaia</taxon>
    </lineage>
</organism>
<dbReference type="Gene3D" id="1.10.10.10">
    <property type="entry name" value="Winged helix-like DNA-binding domain superfamily/Winged helix DNA-binding domain"/>
    <property type="match status" value="1"/>
</dbReference>
<dbReference type="Pfam" id="PF01090">
    <property type="entry name" value="Ribosomal_S19e"/>
    <property type="match status" value="1"/>
</dbReference>
<dbReference type="GO" id="GO:0003723">
    <property type="term" value="F:RNA binding"/>
    <property type="evidence" value="ECO:0007669"/>
    <property type="project" value="TreeGrafter"/>
</dbReference>
<sequence>MPGVTVKDVNQQQFIRALAAFLRKSGKLNVPEWVGTVKLATHKELAPYDENWFYTQVASTARCLHFQDGARIDYMSKSYRGQQRNGVMPSHFSQGSKRVAHRSFKPWRG</sequence>
<evidence type="ECO:0000256" key="4">
    <source>
        <dbReference type="SAM" id="MobiDB-lite"/>
    </source>
</evidence>
<dbReference type="InterPro" id="IPR036388">
    <property type="entry name" value="WH-like_DNA-bd_sf"/>
</dbReference>
<dbReference type="PANTHER" id="PTHR11710">
    <property type="entry name" value="40S RIBOSOMAL PROTEIN S19"/>
    <property type="match status" value="1"/>
</dbReference>
<reference evidence="6" key="2">
    <citation type="journal article" date="2013" name="Nat. Commun.">
        <title>Genome of the Chinese tree shrew.</title>
        <authorList>
            <person name="Fan Y."/>
            <person name="Huang Z.Y."/>
            <person name="Cao C.C."/>
            <person name="Chen C.S."/>
            <person name="Chen Y.X."/>
            <person name="Fan D.D."/>
            <person name="He J."/>
            <person name="Hou H.L."/>
            <person name="Hu L."/>
            <person name="Hu X.T."/>
            <person name="Jiang X.T."/>
            <person name="Lai R."/>
            <person name="Lang Y.S."/>
            <person name="Liang B."/>
            <person name="Liao S.G."/>
            <person name="Mu D."/>
            <person name="Ma Y.Y."/>
            <person name="Niu Y.Y."/>
            <person name="Sun X.Q."/>
            <person name="Xia J.Q."/>
            <person name="Xiao J."/>
            <person name="Xiong Z.Q."/>
            <person name="Xu L."/>
            <person name="Yang L."/>
            <person name="Zhang Y."/>
            <person name="Zhao W."/>
            <person name="Zhao X.D."/>
            <person name="Zheng Y.T."/>
            <person name="Zhou J.M."/>
            <person name="Zhu Y.B."/>
            <person name="Zhang G.J."/>
            <person name="Wang J."/>
            <person name="Yao Y.G."/>
        </authorList>
    </citation>
    <scope>NUCLEOTIDE SEQUENCE [LARGE SCALE GENOMIC DNA]</scope>
</reference>
<gene>
    <name evidence="5" type="ORF">TREES_T100016149</name>
</gene>
<evidence type="ECO:0000256" key="1">
    <source>
        <dbReference type="ARBA" id="ARBA00010014"/>
    </source>
</evidence>
<feature type="compositionally biased region" description="Basic residues" evidence="4">
    <location>
        <begin position="98"/>
        <end position="109"/>
    </location>
</feature>
<evidence type="ECO:0000313" key="6">
    <source>
        <dbReference type="Proteomes" id="UP000011518"/>
    </source>
</evidence>
<dbReference type="GO" id="GO:0000028">
    <property type="term" value="P:ribosomal small subunit assembly"/>
    <property type="evidence" value="ECO:0007669"/>
    <property type="project" value="TreeGrafter"/>
</dbReference>
<dbReference type="InParanoid" id="L9K0G1"/>
<dbReference type="InterPro" id="IPR001266">
    <property type="entry name" value="Ribosomal_eS19"/>
</dbReference>
<name>L9K0G1_TUPCH</name>
<dbReference type="Proteomes" id="UP000011518">
    <property type="component" value="Unassembled WGS sequence"/>
</dbReference>